<comment type="similarity">
    <text evidence="1 4">Belongs to the glycerate kinase type-1 family.</text>
</comment>
<dbReference type="NCBIfam" id="TIGR00045">
    <property type="entry name" value="glycerate kinase"/>
    <property type="match status" value="1"/>
</dbReference>
<proteinExistence type="inferred from homology"/>
<protein>
    <submittedName>
        <fullName evidence="5">Glycerate kinase</fullName>
    </submittedName>
</protein>
<dbReference type="Gene3D" id="3.90.1510.10">
    <property type="entry name" value="Glycerate kinase, domain 2"/>
    <property type="match status" value="1"/>
</dbReference>
<evidence type="ECO:0000313" key="5">
    <source>
        <dbReference type="EMBL" id="KRM37643.1"/>
    </source>
</evidence>
<dbReference type="SUPFAM" id="SSF110738">
    <property type="entry name" value="Glycerate kinase I"/>
    <property type="match status" value="1"/>
</dbReference>
<evidence type="ECO:0000256" key="3">
    <source>
        <dbReference type="ARBA" id="ARBA00022777"/>
    </source>
</evidence>
<gene>
    <name evidence="5" type="ORF">FC39_GL000102</name>
</gene>
<dbReference type="InterPro" id="IPR018193">
    <property type="entry name" value="Glyc_kinase_flavodox-like_fold"/>
</dbReference>
<evidence type="ECO:0000313" key="6">
    <source>
        <dbReference type="Proteomes" id="UP000051223"/>
    </source>
</evidence>
<dbReference type="EMBL" id="AZGI01000075">
    <property type="protein sequence ID" value="KRM37643.1"/>
    <property type="molecule type" value="Genomic_DNA"/>
</dbReference>
<dbReference type="InterPro" id="IPR018197">
    <property type="entry name" value="Glycerate_kinase_RE-like"/>
</dbReference>
<dbReference type="InterPro" id="IPR036129">
    <property type="entry name" value="Glycerate_kinase_sf"/>
</dbReference>
<dbReference type="GO" id="GO:0031388">
    <property type="term" value="P:organic acid phosphorylation"/>
    <property type="evidence" value="ECO:0007669"/>
    <property type="project" value="UniProtKB-UniRule"/>
</dbReference>
<dbReference type="PANTHER" id="PTHR21599">
    <property type="entry name" value="GLYCERATE KINASE"/>
    <property type="match status" value="1"/>
</dbReference>
<dbReference type="Pfam" id="PF02595">
    <property type="entry name" value="Gly_kinase"/>
    <property type="match status" value="1"/>
</dbReference>
<keyword evidence="3 4" id="KW-0418">Kinase</keyword>
<evidence type="ECO:0000256" key="4">
    <source>
        <dbReference type="PIRNR" id="PIRNR006078"/>
    </source>
</evidence>
<organism evidence="5 6">
    <name type="scientific">Lactobacillus hamsteri DSM 5661 = JCM 6256</name>
    <dbReference type="NCBI Taxonomy" id="1423754"/>
    <lineage>
        <taxon>Bacteria</taxon>
        <taxon>Bacillati</taxon>
        <taxon>Bacillota</taxon>
        <taxon>Bacilli</taxon>
        <taxon>Lactobacillales</taxon>
        <taxon>Lactobacillaceae</taxon>
        <taxon>Lactobacillus</taxon>
    </lineage>
</organism>
<evidence type="ECO:0000256" key="2">
    <source>
        <dbReference type="ARBA" id="ARBA00022679"/>
    </source>
</evidence>
<dbReference type="RefSeq" id="WP_056941504.1">
    <property type="nucleotide sequence ID" value="NZ_AZGI01000075.1"/>
</dbReference>
<keyword evidence="6" id="KW-1185">Reference proteome</keyword>
<keyword evidence="2 4" id="KW-0808">Transferase</keyword>
<dbReference type="PIRSF" id="PIRSF006078">
    <property type="entry name" value="GlxK"/>
    <property type="match status" value="1"/>
</dbReference>
<dbReference type="AlphaFoldDB" id="A0A0R1YCP7"/>
<accession>A0A0R1YCP7</accession>
<dbReference type="STRING" id="1423754.FC39_GL000102"/>
<sequence>MTKYVLAPDSFKESMTAKEVCEAMSRGIKKADPDAEIISVPMADGGEGTVDSLVDATHGKKIRVEVTGPLGDKVESEYGILGDGRTAIIEMAKASGLEMVSAAKRNPWITTTFGTGELVKDAIDHGAKKIIVGLGGSSTNDGGAGMAQALGAHLLDENNQELPLGGGALKNLAKIDISDLDPRLDDVKIILASDVTNPLTGEEGASFVFGPQKGANKEMVQELDNNLHHYADIINRDLQRDIKNQAGAGAAGGLGAGFMAFTNYEMHKGIEIAIKVTNLESKIKDADYVFTGEGGTDFQTKFGKTPFGVAQLGKKYHKPVISLAGYLGKGIDTLYECGFTAIFGILPGACDLQTALKDGPQNLERTMENIVRLLKN</sequence>
<evidence type="ECO:0000256" key="1">
    <source>
        <dbReference type="ARBA" id="ARBA00006284"/>
    </source>
</evidence>
<dbReference type="PATRIC" id="fig|1423754.3.peg.107"/>
<dbReference type="GO" id="GO:0008887">
    <property type="term" value="F:glycerate kinase activity"/>
    <property type="evidence" value="ECO:0007669"/>
    <property type="project" value="UniProtKB-UniRule"/>
</dbReference>
<dbReference type="eggNOG" id="COG1929">
    <property type="taxonomic scope" value="Bacteria"/>
</dbReference>
<comment type="caution">
    <text evidence="5">The sequence shown here is derived from an EMBL/GenBank/DDBJ whole genome shotgun (WGS) entry which is preliminary data.</text>
</comment>
<dbReference type="InterPro" id="IPR004381">
    <property type="entry name" value="Glycerate_kinase"/>
</dbReference>
<dbReference type="Gene3D" id="3.40.50.10350">
    <property type="entry name" value="Glycerate kinase, domain 1"/>
    <property type="match status" value="1"/>
</dbReference>
<reference evidence="5 6" key="1">
    <citation type="journal article" date="2015" name="Genome Announc.">
        <title>Expanding the biotechnology potential of lactobacilli through comparative genomics of 213 strains and associated genera.</title>
        <authorList>
            <person name="Sun Z."/>
            <person name="Harris H.M."/>
            <person name="McCann A."/>
            <person name="Guo C."/>
            <person name="Argimon S."/>
            <person name="Zhang W."/>
            <person name="Yang X."/>
            <person name="Jeffery I.B."/>
            <person name="Cooney J.C."/>
            <person name="Kagawa T.F."/>
            <person name="Liu W."/>
            <person name="Song Y."/>
            <person name="Salvetti E."/>
            <person name="Wrobel A."/>
            <person name="Rasinkangas P."/>
            <person name="Parkhill J."/>
            <person name="Rea M.C."/>
            <person name="O'Sullivan O."/>
            <person name="Ritari J."/>
            <person name="Douillard F.P."/>
            <person name="Paul Ross R."/>
            <person name="Yang R."/>
            <person name="Briner A.E."/>
            <person name="Felis G.E."/>
            <person name="de Vos W.M."/>
            <person name="Barrangou R."/>
            <person name="Klaenhammer T.R."/>
            <person name="Caufield P.W."/>
            <person name="Cui Y."/>
            <person name="Zhang H."/>
            <person name="O'Toole P.W."/>
        </authorList>
    </citation>
    <scope>NUCLEOTIDE SEQUENCE [LARGE SCALE GENOMIC DNA]</scope>
    <source>
        <strain evidence="5 6">DSM 5661</strain>
    </source>
</reference>
<dbReference type="PANTHER" id="PTHR21599:SF0">
    <property type="entry name" value="GLYCERATE KINASE"/>
    <property type="match status" value="1"/>
</dbReference>
<name>A0A0R1YCP7_9LACO</name>
<dbReference type="Proteomes" id="UP000051223">
    <property type="component" value="Unassembled WGS sequence"/>
</dbReference>